<evidence type="ECO:0000313" key="2">
    <source>
        <dbReference type="Proteomes" id="UP000014071"/>
    </source>
</evidence>
<keyword evidence="2" id="KW-1185">Reference proteome</keyword>
<sequence length="203" mass="22664">MPLLVVRVALANQNRAISKDPHRRWSAFSRCLQTQASIPPCLRTVGFDSPAVINRDRVRSVASLTLVANGMAHTGLAILRSSCNSCKHIALTLLDRASGRLDVHVQCLAAPLVIGYTADRVWRHIVLPFARCPRRRNECLLAPSSERRGLATSAHLPELLSPLLLEQRSCRQGPLNRPAAEKEKPPIRQFWVSSFFRLCFSSR</sequence>
<dbReference type="EMBL" id="DF238771">
    <property type="protein sequence ID" value="GAC92946.1"/>
    <property type="molecule type" value="Genomic_DNA"/>
</dbReference>
<dbReference type="Proteomes" id="UP000014071">
    <property type="component" value="Unassembled WGS sequence"/>
</dbReference>
<dbReference type="AlphaFoldDB" id="R9NWQ2"/>
<accession>R9NWQ2</accession>
<dbReference type="RefSeq" id="XP_012186533.1">
    <property type="nucleotide sequence ID" value="XM_012331143.1"/>
</dbReference>
<protein>
    <submittedName>
        <fullName evidence="1">Uncharacterized protein</fullName>
    </submittedName>
</protein>
<gene>
    <name evidence="1" type="ORF">PHSY_000506</name>
</gene>
<name>R9NWQ2_PSEHS</name>
<evidence type="ECO:0000313" key="1">
    <source>
        <dbReference type="EMBL" id="GAC92946.1"/>
    </source>
</evidence>
<proteinExistence type="predicted"/>
<organism evidence="1 2">
    <name type="scientific">Pseudozyma hubeiensis (strain SY62)</name>
    <name type="common">Yeast</name>
    <dbReference type="NCBI Taxonomy" id="1305764"/>
    <lineage>
        <taxon>Eukaryota</taxon>
        <taxon>Fungi</taxon>
        <taxon>Dikarya</taxon>
        <taxon>Basidiomycota</taxon>
        <taxon>Ustilaginomycotina</taxon>
        <taxon>Ustilaginomycetes</taxon>
        <taxon>Ustilaginales</taxon>
        <taxon>Ustilaginaceae</taxon>
        <taxon>Pseudozyma</taxon>
    </lineage>
</organism>
<dbReference type="GeneID" id="24105812"/>
<reference evidence="2" key="1">
    <citation type="journal article" date="2013" name="Genome Announc.">
        <title>Draft genome sequence of the basidiomycetous yeast-like fungus Pseudozyma hubeiensis SY62, which produces an abundant amount of the biosurfactant mannosylerythritol lipids.</title>
        <authorList>
            <person name="Konishi M."/>
            <person name="Hatada Y."/>
            <person name="Horiuchi J."/>
        </authorList>
    </citation>
    <scope>NUCLEOTIDE SEQUENCE [LARGE SCALE GENOMIC DNA]</scope>
    <source>
        <strain evidence="2">SY62</strain>
    </source>
</reference>
<dbReference type="HOGENOM" id="CLU_1349449_0_0_1"/>